<evidence type="ECO:0000313" key="3">
    <source>
        <dbReference type="Proteomes" id="UP001433268"/>
    </source>
</evidence>
<protein>
    <recommendedName>
        <fullName evidence="4">Secreted protein</fullName>
    </recommendedName>
</protein>
<sequence>MAWFPPAAAAAAPLVLPYYHRCVPGRCFYGPDGQHHLCSMGVNVAQPLPQPIIYGNGLPNVPTTTTLPRPMRRRCVGRWVRGQQRTAWMPRSSAGGQKTTTPYPPRLQAHRDGSVPGLEYIPVLRDGWADYSSRTNHAVAPPSATDAEHCIVP</sequence>
<gene>
    <name evidence="2" type="ORF">PG997_005845</name>
</gene>
<proteinExistence type="predicted"/>
<evidence type="ECO:0008006" key="4">
    <source>
        <dbReference type="Google" id="ProtNLM"/>
    </source>
</evidence>
<reference evidence="2 3" key="1">
    <citation type="submission" date="2023-01" db="EMBL/GenBank/DDBJ databases">
        <title>Analysis of 21 Apiospora genomes using comparative genomics revels a genus with tremendous synthesis potential of carbohydrate active enzymes and secondary metabolites.</title>
        <authorList>
            <person name="Sorensen T."/>
        </authorList>
    </citation>
    <scope>NUCLEOTIDE SEQUENCE [LARGE SCALE GENOMIC DNA]</scope>
    <source>
        <strain evidence="2 3">CBS 114990</strain>
    </source>
</reference>
<dbReference type="RefSeq" id="XP_066669083.1">
    <property type="nucleotide sequence ID" value="XM_066810160.1"/>
</dbReference>
<feature type="region of interest" description="Disordered" evidence="1">
    <location>
        <begin position="88"/>
        <end position="111"/>
    </location>
</feature>
<keyword evidence="3" id="KW-1185">Reference proteome</keyword>
<dbReference type="GeneID" id="92043220"/>
<evidence type="ECO:0000256" key="1">
    <source>
        <dbReference type="SAM" id="MobiDB-lite"/>
    </source>
</evidence>
<name>A0ABR1WR48_9PEZI</name>
<comment type="caution">
    <text evidence="2">The sequence shown here is derived from an EMBL/GenBank/DDBJ whole genome shotgun (WGS) entry which is preliminary data.</text>
</comment>
<organism evidence="2 3">
    <name type="scientific">Apiospora hydei</name>
    <dbReference type="NCBI Taxonomy" id="1337664"/>
    <lineage>
        <taxon>Eukaryota</taxon>
        <taxon>Fungi</taxon>
        <taxon>Dikarya</taxon>
        <taxon>Ascomycota</taxon>
        <taxon>Pezizomycotina</taxon>
        <taxon>Sordariomycetes</taxon>
        <taxon>Xylariomycetidae</taxon>
        <taxon>Amphisphaeriales</taxon>
        <taxon>Apiosporaceae</taxon>
        <taxon>Apiospora</taxon>
    </lineage>
</organism>
<evidence type="ECO:0000313" key="2">
    <source>
        <dbReference type="EMBL" id="KAK8084574.1"/>
    </source>
</evidence>
<dbReference type="Proteomes" id="UP001433268">
    <property type="component" value="Unassembled WGS sequence"/>
</dbReference>
<accession>A0ABR1WR48</accession>
<dbReference type="EMBL" id="JAQQWN010000005">
    <property type="protein sequence ID" value="KAK8084574.1"/>
    <property type="molecule type" value="Genomic_DNA"/>
</dbReference>